<dbReference type="EMBL" id="QYCY01000002">
    <property type="protein sequence ID" value="RLV75876.1"/>
    <property type="molecule type" value="Genomic_DNA"/>
</dbReference>
<evidence type="ECO:0000256" key="2">
    <source>
        <dbReference type="SAM" id="Phobius"/>
    </source>
</evidence>
<comment type="caution">
    <text evidence="3">The sequence shown here is derived from an EMBL/GenBank/DDBJ whole genome shotgun (WGS) entry which is preliminary data.</text>
</comment>
<feature type="compositionally biased region" description="Low complexity" evidence="1">
    <location>
        <begin position="257"/>
        <end position="268"/>
    </location>
</feature>
<keyword evidence="2" id="KW-0472">Membrane</keyword>
<dbReference type="AlphaFoldDB" id="A0A0A0N7R4"/>
<dbReference type="Proteomes" id="UP000281594">
    <property type="component" value="Unassembled WGS sequence"/>
</dbReference>
<keyword evidence="2" id="KW-1133">Transmembrane helix</keyword>
<sequence>MADESLTRDSSGPSASFERVVTLRAVTLIMAAVAGLTFLFGFGNVWTLALRLGVPPWVAPLVAPAVDLSVLGLLLGTRYLALQGASREQLRPARRLLVFSSLMTLALNVTDPLLAGENGRAAFDAVGPLLLIGWAEVGPGLLQAISGAGSGKSSESEKGDIPECSVEHAAMMIEQKSVNIDQPHVLVPPEDDQRSQLGADGDGLLERALVEDAWHWETYQRPISAETLRKRLHVGAARSRTLVSMVRSARAGNVTMEASSGEGGPSASLPCDQARGAGEEGPR</sequence>
<dbReference type="STRING" id="1343740.M271_01965"/>
<protein>
    <recommendedName>
        <fullName evidence="5">DUF2637 domain-containing protein</fullName>
    </recommendedName>
</protein>
<feature type="transmembrane region" description="Helical" evidence="2">
    <location>
        <begin position="54"/>
        <end position="75"/>
    </location>
</feature>
<evidence type="ECO:0000313" key="4">
    <source>
        <dbReference type="Proteomes" id="UP000281594"/>
    </source>
</evidence>
<feature type="transmembrane region" description="Helical" evidence="2">
    <location>
        <begin position="96"/>
        <end position="115"/>
    </location>
</feature>
<name>A0A0A0N7R4_STRRN</name>
<gene>
    <name evidence="3" type="ORF">D3C57_141660</name>
</gene>
<dbReference type="eggNOG" id="COG0515">
    <property type="taxonomic scope" value="Bacteria"/>
</dbReference>
<evidence type="ECO:0000256" key="1">
    <source>
        <dbReference type="SAM" id="MobiDB-lite"/>
    </source>
</evidence>
<organism evidence="3 4">
    <name type="scientific">Streptomyces rapamycinicus (strain ATCC 29253 / DSM 41530 / NRRL 5491 / AYB-994)</name>
    <name type="common">Streptomyces hygroscopicus (strain ATCC 29253)</name>
    <dbReference type="NCBI Taxonomy" id="1343740"/>
    <lineage>
        <taxon>Bacteria</taxon>
        <taxon>Bacillati</taxon>
        <taxon>Actinomycetota</taxon>
        <taxon>Actinomycetes</taxon>
        <taxon>Kitasatosporales</taxon>
        <taxon>Streptomycetaceae</taxon>
        <taxon>Streptomyces</taxon>
        <taxon>Streptomyces violaceusniger group</taxon>
    </lineage>
</organism>
<feature type="transmembrane region" description="Helical" evidence="2">
    <location>
        <begin position="21"/>
        <end position="42"/>
    </location>
</feature>
<evidence type="ECO:0000313" key="3">
    <source>
        <dbReference type="EMBL" id="RLV75876.1"/>
    </source>
</evidence>
<feature type="region of interest" description="Disordered" evidence="1">
    <location>
        <begin position="254"/>
        <end position="283"/>
    </location>
</feature>
<proteinExistence type="predicted"/>
<evidence type="ECO:0008006" key="5">
    <source>
        <dbReference type="Google" id="ProtNLM"/>
    </source>
</evidence>
<reference evidence="3 4" key="1">
    <citation type="journal article" date="2018" name="J. Biol. Chem.">
        <title>Discovery of the actinoplanic acid pathway in Streptomyces rapamycinicus reveals a genetically conserved synergism with rapamycin.</title>
        <authorList>
            <person name="Mrak P."/>
            <person name="Krastel P."/>
            <person name="Pivk Lukancic P."/>
            <person name="Tao J."/>
            <person name="Pistorius D."/>
            <person name="Moore C.M."/>
        </authorList>
    </citation>
    <scope>NUCLEOTIDE SEQUENCE [LARGE SCALE GENOMIC DNA]</scope>
    <source>
        <strain evidence="3 4">NRRL 5491</strain>
    </source>
</reference>
<dbReference type="RefSeq" id="WP_020865425.1">
    <property type="nucleotide sequence ID" value="NC_022785.1"/>
</dbReference>
<dbReference type="KEGG" id="src:M271_01965"/>
<keyword evidence="2" id="KW-0812">Transmembrane</keyword>
<accession>A0A0A0N7R4</accession>
<dbReference type="HOGENOM" id="CLU_073558_0_0_11"/>